<sequence length="153" mass="18117">MKQKPKLQSGYDFINANKFTNQLRILNDSIHQITKLSKAPDSPFNNAIIKKCLTQQSQSPKQRRIQYGEFKQQTCTKTTCSPVSKEQLYNFSSEKKQKDYRFNQIKQIKQIQYIPVVQSNQRYKRQQFRNNLLLISKDLNNTQINEIIQQISK</sequence>
<dbReference type="EMBL" id="CAJJDN010000129">
    <property type="protein sequence ID" value="CAD8120956.1"/>
    <property type="molecule type" value="Genomic_DNA"/>
</dbReference>
<proteinExistence type="predicted"/>
<keyword evidence="2" id="KW-1185">Reference proteome</keyword>
<dbReference type="AlphaFoldDB" id="A0A8S1QYV4"/>
<accession>A0A8S1QYV4</accession>
<reference evidence="1" key="1">
    <citation type="submission" date="2021-01" db="EMBL/GenBank/DDBJ databases">
        <authorList>
            <consortium name="Genoscope - CEA"/>
            <person name="William W."/>
        </authorList>
    </citation>
    <scope>NUCLEOTIDE SEQUENCE</scope>
</reference>
<comment type="caution">
    <text evidence="1">The sequence shown here is derived from an EMBL/GenBank/DDBJ whole genome shotgun (WGS) entry which is preliminary data.</text>
</comment>
<name>A0A8S1QYV4_9CILI</name>
<organism evidence="1 2">
    <name type="scientific">Paramecium sonneborni</name>
    <dbReference type="NCBI Taxonomy" id="65129"/>
    <lineage>
        <taxon>Eukaryota</taxon>
        <taxon>Sar</taxon>
        <taxon>Alveolata</taxon>
        <taxon>Ciliophora</taxon>
        <taxon>Intramacronucleata</taxon>
        <taxon>Oligohymenophorea</taxon>
        <taxon>Peniculida</taxon>
        <taxon>Parameciidae</taxon>
        <taxon>Paramecium</taxon>
    </lineage>
</organism>
<dbReference type="Proteomes" id="UP000692954">
    <property type="component" value="Unassembled WGS sequence"/>
</dbReference>
<dbReference type="OrthoDB" id="291703at2759"/>
<evidence type="ECO:0000313" key="2">
    <source>
        <dbReference type="Proteomes" id="UP000692954"/>
    </source>
</evidence>
<gene>
    <name evidence="1" type="ORF">PSON_ATCC_30995.1.T1290052</name>
</gene>
<protein>
    <submittedName>
        <fullName evidence="1">Uncharacterized protein</fullName>
    </submittedName>
</protein>
<evidence type="ECO:0000313" key="1">
    <source>
        <dbReference type="EMBL" id="CAD8120956.1"/>
    </source>
</evidence>